<sequence length="36" mass="4287">MQLFSPVYIKQYIYQAHSSAEQKIVYAIYAVKMDKM</sequence>
<evidence type="ECO:0000313" key="1">
    <source>
        <dbReference type="EMBL" id="ENV83261.1"/>
    </source>
</evidence>
<evidence type="ECO:0000313" key="2">
    <source>
        <dbReference type="Proteomes" id="UP000018460"/>
    </source>
</evidence>
<dbReference type="EMBL" id="APQD01000011">
    <property type="protein sequence ID" value="ENV83261.1"/>
    <property type="molecule type" value="Genomic_DNA"/>
</dbReference>
<accession>N9CCM6</accession>
<proteinExistence type="predicted"/>
<gene>
    <name evidence="1" type="ORF">F941_01357</name>
</gene>
<organism evidence="1 2">
    <name type="scientific">Acinetobacter bouvetii DSM 14964 = CIP 107468</name>
    <dbReference type="NCBI Taxonomy" id="1120925"/>
    <lineage>
        <taxon>Bacteria</taxon>
        <taxon>Pseudomonadati</taxon>
        <taxon>Pseudomonadota</taxon>
        <taxon>Gammaproteobacteria</taxon>
        <taxon>Moraxellales</taxon>
        <taxon>Moraxellaceae</taxon>
        <taxon>Acinetobacter</taxon>
    </lineage>
</organism>
<comment type="caution">
    <text evidence="1">The sequence shown here is derived from an EMBL/GenBank/DDBJ whole genome shotgun (WGS) entry which is preliminary data.</text>
</comment>
<dbReference type="Proteomes" id="UP000018460">
    <property type="component" value="Unassembled WGS sequence"/>
</dbReference>
<reference evidence="1 2" key="1">
    <citation type="submission" date="2013-02" db="EMBL/GenBank/DDBJ databases">
        <title>The Genome Sequence of Acinetobacter bouvetii CIP 107468.</title>
        <authorList>
            <consortium name="The Broad Institute Genome Sequencing Platform"/>
            <consortium name="The Broad Institute Genome Sequencing Center for Infectious Disease"/>
            <person name="Cerqueira G."/>
            <person name="Feldgarden M."/>
            <person name="Courvalin P."/>
            <person name="Perichon B."/>
            <person name="Grillot-Courvalin C."/>
            <person name="Clermont D."/>
            <person name="Rocha E."/>
            <person name="Yoon E.-J."/>
            <person name="Nemec A."/>
            <person name="Walker B."/>
            <person name="Young S.K."/>
            <person name="Zeng Q."/>
            <person name="Gargeya S."/>
            <person name="Fitzgerald M."/>
            <person name="Haas B."/>
            <person name="Abouelleil A."/>
            <person name="Alvarado L."/>
            <person name="Arachchi H.M."/>
            <person name="Berlin A.M."/>
            <person name="Chapman S.B."/>
            <person name="Dewar J."/>
            <person name="Goldberg J."/>
            <person name="Griggs A."/>
            <person name="Gujja S."/>
            <person name="Hansen M."/>
            <person name="Howarth C."/>
            <person name="Imamovic A."/>
            <person name="Larimer J."/>
            <person name="McCowan C."/>
            <person name="Murphy C."/>
            <person name="Neiman D."/>
            <person name="Pearson M."/>
            <person name="Priest M."/>
            <person name="Roberts A."/>
            <person name="Saif S."/>
            <person name="Shea T."/>
            <person name="Sisk P."/>
            <person name="Sykes S."/>
            <person name="Wortman J."/>
            <person name="Nusbaum C."/>
            <person name="Birren B."/>
        </authorList>
    </citation>
    <scope>NUCLEOTIDE SEQUENCE [LARGE SCALE GENOMIC DNA]</scope>
    <source>
        <strain evidence="1 2">CIP 107468</strain>
    </source>
</reference>
<name>N9CCM6_9GAMM</name>
<keyword evidence="2" id="KW-1185">Reference proteome</keyword>
<dbReference type="AlphaFoldDB" id="N9CCM6"/>
<protein>
    <submittedName>
        <fullName evidence="1">Uncharacterized protein</fullName>
    </submittedName>
</protein>